<feature type="region of interest" description="Disordered" evidence="1">
    <location>
        <begin position="1"/>
        <end position="49"/>
    </location>
</feature>
<dbReference type="AlphaFoldDB" id="A0A392PQ46"/>
<evidence type="ECO:0000313" key="2">
    <source>
        <dbReference type="EMBL" id="MCI13599.1"/>
    </source>
</evidence>
<protein>
    <submittedName>
        <fullName evidence="2">Uncharacterized protein</fullName>
    </submittedName>
</protein>
<evidence type="ECO:0000313" key="3">
    <source>
        <dbReference type="Proteomes" id="UP000265520"/>
    </source>
</evidence>
<dbReference type="Proteomes" id="UP000265520">
    <property type="component" value="Unassembled WGS sequence"/>
</dbReference>
<feature type="compositionally biased region" description="Basic and acidic residues" evidence="1">
    <location>
        <begin position="15"/>
        <end position="38"/>
    </location>
</feature>
<dbReference type="EMBL" id="LXQA010088862">
    <property type="protein sequence ID" value="MCI13599.1"/>
    <property type="molecule type" value="Genomic_DNA"/>
</dbReference>
<keyword evidence="3" id="KW-1185">Reference proteome</keyword>
<feature type="non-terminal residue" evidence="2">
    <location>
        <position position="49"/>
    </location>
</feature>
<accession>A0A392PQ46</accession>
<organism evidence="2 3">
    <name type="scientific">Trifolium medium</name>
    <dbReference type="NCBI Taxonomy" id="97028"/>
    <lineage>
        <taxon>Eukaryota</taxon>
        <taxon>Viridiplantae</taxon>
        <taxon>Streptophyta</taxon>
        <taxon>Embryophyta</taxon>
        <taxon>Tracheophyta</taxon>
        <taxon>Spermatophyta</taxon>
        <taxon>Magnoliopsida</taxon>
        <taxon>eudicotyledons</taxon>
        <taxon>Gunneridae</taxon>
        <taxon>Pentapetalae</taxon>
        <taxon>rosids</taxon>
        <taxon>fabids</taxon>
        <taxon>Fabales</taxon>
        <taxon>Fabaceae</taxon>
        <taxon>Papilionoideae</taxon>
        <taxon>50 kb inversion clade</taxon>
        <taxon>NPAAA clade</taxon>
        <taxon>Hologalegina</taxon>
        <taxon>IRL clade</taxon>
        <taxon>Trifolieae</taxon>
        <taxon>Trifolium</taxon>
    </lineage>
</organism>
<reference evidence="2 3" key="1">
    <citation type="journal article" date="2018" name="Front. Plant Sci.">
        <title>Red Clover (Trifolium pratense) and Zigzag Clover (T. medium) - A Picture of Genomic Similarities and Differences.</title>
        <authorList>
            <person name="Dluhosova J."/>
            <person name="Istvanek J."/>
            <person name="Nedelnik J."/>
            <person name="Repkova J."/>
        </authorList>
    </citation>
    <scope>NUCLEOTIDE SEQUENCE [LARGE SCALE GENOMIC DNA]</scope>
    <source>
        <strain evidence="3">cv. 10/8</strain>
        <tissue evidence="2">Leaf</tissue>
    </source>
</reference>
<evidence type="ECO:0000256" key="1">
    <source>
        <dbReference type="SAM" id="MobiDB-lite"/>
    </source>
</evidence>
<comment type="caution">
    <text evidence="2">The sequence shown here is derived from an EMBL/GenBank/DDBJ whole genome shotgun (WGS) entry which is preliminary data.</text>
</comment>
<proteinExistence type="predicted"/>
<name>A0A392PQ46_9FABA</name>
<sequence length="49" mass="5665">MVVAGIAPAKRRRERTRDNGEREPVRAREEKEVRRLLENGDGDIVGNRH</sequence>